<evidence type="ECO:0000256" key="7">
    <source>
        <dbReference type="ARBA" id="ARBA00023136"/>
    </source>
</evidence>
<proteinExistence type="inferred from homology"/>
<dbReference type="EMBL" id="CAOF01000045">
    <property type="protein sequence ID" value="CCO45143.1"/>
    <property type="molecule type" value="Genomic_DNA"/>
</dbReference>
<accession>A0AAV2VK95</accession>
<keyword evidence="6 11" id="KW-1133">Transmembrane helix</keyword>
<organism evidence="14 15">
    <name type="scientific">Vibrio nigripulchritudo SOn1</name>
    <dbReference type="NCBI Taxonomy" id="1238450"/>
    <lineage>
        <taxon>Bacteria</taxon>
        <taxon>Pseudomonadati</taxon>
        <taxon>Pseudomonadota</taxon>
        <taxon>Gammaproteobacteria</taxon>
        <taxon>Vibrionales</taxon>
        <taxon>Vibrionaceae</taxon>
        <taxon>Vibrio</taxon>
    </lineage>
</organism>
<evidence type="ECO:0000256" key="11">
    <source>
        <dbReference type="SAM" id="Phobius"/>
    </source>
</evidence>
<evidence type="ECO:0000256" key="4">
    <source>
        <dbReference type="ARBA" id="ARBA00022500"/>
    </source>
</evidence>
<dbReference type="PROSITE" id="PS50885">
    <property type="entry name" value="HAMP"/>
    <property type="match status" value="1"/>
</dbReference>
<comment type="subcellular location">
    <subcellularLocation>
        <location evidence="1">Cell membrane</location>
        <topology evidence="1">Multi-pass membrane protein</topology>
    </subcellularLocation>
</comment>
<feature type="domain" description="HAMP" evidence="13">
    <location>
        <begin position="262"/>
        <end position="309"/>
    </location>
</feature>
<dbReference type="InterPro" id="IPR003660">
    <property type="entry name" value="HAMP_dom"/>
</dbReference>
<dbReference type="PROSITE" id="PS50111">
    <property type="entry name" value="CHEMOTAXIS_TRANSDUC_2"/>
    <property type="match status" value="1"/>
</dbReference>
<dbReference type="GO" id="GO:0006935">
    <property type="term" value="P:chemotaxis"/>
    <property type="evidence" value="ECO:0007669"/>
    <property type="project" value="UniProtKB-KW"/>
</dbReference>
<evidence type="ECO:0000256" key="5">
    <source>
        <dbReference type="ARBA" id="ARBA00022692"/>
    </source>
</evidence>
<dbReference type="AlphaFoldDB" id="A0AAV2VK95"/>
<dbReference type="GO" id="GO:0007165">
    <property type="term" value="P:signal transduction"/>
    <property type="evidence" value="ECO:0007669"/>
    <property type="project" value="UniProtKB-KW"/>
</dbReference>
<evidence type="ECO:0000313" key="14">
    <source>
        <dbReference type="EMBL" id="CCO45143.1"/>
    </source>
</evidence>
<evidence type="ECO:0000256" key="10">
    <source>
        <dbReference type="PROSITE-ProRule" id="PRU00284"/>
    </source>
</evidence>
<dbReference type="PANTHER" id="PTHR32089:SF39">
    <property type="entry name" value="METHYL-ACCEPTING CHEMOTAXIS PROTEIN HLYB"/>
    <property type="match status" value="1"/>
</dbReference>
<reference evidence="14 15" key="1">
    <citation type="journal article" date="2013" name="ISME J.">
        <title>Comparative genomics of pathogenic lineages of Vibrio nigripulchritudo identifies virulence-associated traits.</title>
        <authorList>
            <person name="Goudenege D."/>
            <person name="Labreuche Y."/>
            <person name="Krin E."/>
            <person name="Ansquer D."/>
            <person name="Mangenot S."/>
            <person name="Calteau A."/>
            <person name="Medigue C."/>
            <person name="Mazel D."/>
            <person name="Polz M.F."/>
            <person name="Le Roux F."/>
        </authorList>
    </citation>
    <scope>NUCLEOTIDE SEQUENCE [LARGE SCALE GENOMIC DNA]</scope>
    <source>
        <strain evidence="14 15">SOn1</strain>
    </source>
</reference>
<dbReference type="SMART" id="SM00304">
    <property type="entry name" value="HAMP"/>
    <property type="match status" value="1"/>
</dbReference>
<dbReference type="CDD" id="cd06225">
    <property type="entry name" value="HAMP"/>
    <property type="match status" value="1"/>
</dbReference>
<gene>
    <name evidence="14" type="ORF">VIBNISOn1_1390022</name>
</gene>
<dbReference type="InterPro" id="IPR004089">
    <property type="entry name" value="MCPsignal_dom"/>
</dbReference>
<evidence type="ECO:0000256" key="2">
    <source>
        <dbReference type="ARBA" id="ARBA00022475"/>
    </source>
</evidence>
<evidence type="ECO:0000256" key="8">
    <source>
        <dbReference type="ARBA" id="ARBA00023224"/>
    </source>
</evidence>
<comment type="caution">
    <text evidence="14">The sequence shown here is derived from an EMBL/GenBank/DDBJ whole genome shotgun (WGS) entry which is preliminary data.</text>
</comment>
<keyword evidence="7 11" id="KW-0472">Membrane</keyword>
<evidence type="ECO:0000259" key="13">
    <source>
        <dbReference type="PROSITE" id="PS50885"/>
    </source>
</evidence>
<dbReference type="SMART" id="SM00283">
    <property type="entry name" value="MA"/>
    <property type="match status" value="1"/>
</dbReference>
<dbReference type="PANTHER" id="PTHR32089">
    <property type="entry name" value="METHYL-ACCEPTING CHEMOTAXIS PROTEIN MCPB"/>
    <property type="match status" value="1"/>
</dbReference>
<dbReference type="RefSeq" id="WP_022610744.1">
    <property type="nucleotide sequence ID" value="NZ_LK391965.1"/>
</dbReference>
<keyword evidence="8 10" id="KW-0807">Transducer</keyword>
<dbReference type="Gene3D" id="1.10.287.950">
    <property type="entry name" value="Methyl-accepting chemotaxis protein"/>
    <property type="match status" value="1"/>
</dbReference>
<comment type="similarity">
    <text evidence="9">Belongs to the methyl-accepting chemotaxis (MCP) protein family.</text>
</comment>
<keyword evidence="5 11" id="KW-0812">Transmembrane</keyword>
<name>A0AAV2VK95_9VIBR</name>
<feature type="domain" description="Methyl-accepting transducer" evidence="12">
    <location>
        <begin position="314"/>
        <end position="550"/>
    </location>
</feature>
<dbReference type="CDD" id="cd11386">
    <property type="entry name" value="MCP_signal"/>
    <property type="match status" value="1"/>
</dbReference>
<evidence type="ECO:0000256" key="3">
    <source>
        <dbReference type="ARBA" id="ARBA00022481"/>
    </source>
</evidence>
<protein>
    <submittedName>
        <fullName evidence="14">Methyl-accepting chemotaxis protein</fullName>
    </submittedName>
</protein>
<evidence type="ECO:0000259" key="12">
    <source>
        <dbReference type="PROSITE" id="PS50111"/>
    </source>
</evidence>
<evidence type="ECO:0000256" key="6">
    <source>
        <dbReference type="ARBA" id="ARBA00022989"/>
    </source>
</evidence>
<feature type="transmembrane region" description="Helical" evidence="11">
    <location>
        <begin position="237"/>
        <end position="258"/>
    </location>
</feature>
<dbReference type="SUPFAM" id="SSF58104">
    <property type="entry name" value="Methyl-accepting chemotaxis protein (MCP) signaling domain"/>
    <property type="match status" value="1"/>
</dbReference>
<evidence type="ECO:0000256" key="9">
    <source>
        <dbReference type="ARBA" id="ARBA00029447"/>
    </source>
</evidence>
<sequence>MKIKTRLLLLGVISVIGVLAAVFVSMESAKNMNELNSARTQLSELQVSLLMLRRNEKDFLLRKDPKYLDKFTKNADNFLDINEEIRRTLNKQGIAYPSLLADDLAFYRNSFTAMVNAYHRLGLKEGEGLMGAFTASFDSVSDERNGAEKLTLHEFRQAVLAGDYTPLPFEGREVERLNAAADALVGQLKVIGLKYNEGMLGGVRSASHKIEEQFKATTETLQAEVARYEEEVRVTQWVITLIVLVIIIGVVSQIAFAIHDKMAKLLSTIQHISETNDIGVRVESKGKDELSTLSRYFNQLLESIEKLVSESQTKSKVLFTSTEQMHHQLQSVINQFDEQAEHTGSMAVAVQQMVSTINEISESTNVAVEGVNQAAENAKEGREVVSRTVGNITDLSNTLASSQASIASLNQYVDQIGGAVVMIQDIAEQTNLLALNAAIEAARAGEQGRGFAVVADEVRALASRTHQSTEEITSVVSAVQSQMSTVVTDIETCNEQGEQTKRFSQTLDDSLTQIINDMDAIQGNSEQIASAIEEQGTVMNQVSESITTLQSIANSNTGAAKRCMEEVDSVSSQAHEMDEAVAQFKTQKEGSNIG</sequence>
<dbReference type="Pfam" id="PF00672">
    <property type="entry name" value="HAMP"/>
    <property type="match status" value="1"/>
</dbReference>
<dbReference type="Proteomes" id="UP000018211">
    <property type="component" value="Unassembled WGS sequence"/>
</dbReference>
<dbReference type="Pfam" id="PF00015">
    <property type="entry name" value="MCPsignal"/>
    <property type="match status" value="1"/>
</dbReference>
<evidence type="ECO:0000256" key="1">
    <source>
        <dbReference type="ARBA" id="ARBA00004651"/>
    </source>
</evidence>
<evidence type="ECO:0000313" key="15">
    <source>
        <dbReference type="Proteomes" id="UP000018211"/>
    </source>
</evidence>
<keyword evidence="3" id="KW-0488">Methylation</keyword>
<keyword evidence="4" id="KW-0145">Chemotaxis</keyword>
<keyword evidence="2" id="KW-1003">Cell membrane</keyword>
<dbReference type="GO" id="GO:0005886">
    <property type="term" value="C:plasma membrane"/>
    <property type="evidence" value="ECO:0007669"/>
    <property type="project" value="UniProtKB-SubCell"/>
</dbReference>
<dbReference type="FunFam" id="1.10.287.950:FF:000001">
    <property type="entry name" value="Methyl-accepting chemotaxis sensory transducer"/>
    <property type="match status" value="1"/>
</dbReference>